<dbReference type="CDD" id="cd12913">
    <property type="entry name" value="PDC1_MCP_like"/>
    <property type="match status" value="1"/>
</dbReference>
<feature type="coiled-coil region" evidence="12">
    <location>
        <begin position="382"/>
        <end position="409"/>
    </location>
</feature>
<dbReference type="InterPro" id="IPR003594">
    <property type="entry name" value="HATPase_dom"/>
</dbReference>
<dbReference type="EC" id="2.7.13.3" evidence="3"/>
<reference evidence="16" key="1">
    <citation type="submission" date="2019-04" db="EMBL/GenBank/DDBJ databases">
        <title>Evolution of Biomass-Degrading Anaerobic Consortia Revealed by Metagenomics.</title>
        <authorList>
            <person name="Peng X."/>
        </authorList>
    </citation>
    <scope>NUCLEOTIDE SEQUENCE</scope>
    <source>
        <strain evidence="16">SIG141</strain>
    </source>
</reference>
<evidence type="ECO:0000259" key="15">
    <source>
        <dbReference type="PROSITE" id="PS50885"/>
    </source>
</evidence>
<dbReference type="CDD" id="cd00082">
    <property type="entry name" value="HisKA"/>
    <property type="match status" value="1"/>
</dbReference>
<keyword evidence="6" id="KW-0808">Transferase</keyword>
<comment type="caution">
    <text evidence="16">The sequence shown here is derived from an EMBL/GenBank/DDBJ whole genome shotgun (WGS) entry which is preliminary data.</text>
</comment>
<feature type="domain" description="Histidine kinase" evidence="14">
    <location>
        <begin position="416"/>
        <end position="635"/>
    </location>
</feature>
<dbReference type="PANTHER" id="PTHR43711">
    <property type="entry name" value="TWO-COMPONENT HISTIDINE KINASE"/>
    <property type="match status" value="1"/>
</dbReference>
<dbReference type="EMBL" id="SUYD01000012">
    <property type="protein sequence ID" value="MBE6266790.1"/>
    <property type="molecule type" value="Genomic_DNA"/>
</dbReference>
<dbReference type="AlphaFoldDB" id="A0A928BSY3"/>
<sequence length="635" mass="71982">MIILNKLRSSFSTKVIIWVLLIAIPIFMLSVGLLYWQSRILIRSEAEERANSVLKTAMHRINRYLITAETATNTYAWLAEQSMNADSLSAYAARLVWLNPYVDGCAIGTEPGVLPHYPKRFMAYSTRDSDSIRSFVDTKINYFHRKWYRTPQSQQKAGWMLYYDESLTKDGMVIYSKPIYNADQLFLGVISSEISLLHLSKIMAEVKPYPHSYYLMIDEQGRYVGHPDSTRLFNKTIFTVADPQKNSDIIALGYEMTEGRQGSMSVVVNGKRSLVCYMRVPQTKWSMAIVCPDSDILYNHNRLTYIVIPLLVIGLLVIILHSYKVVTVSIRPLELLLAKTKAVADGNLSVDIPHTKSTDVIGGLQNSFSAMLKSLNFYVDSVHNATDQKLQYNKELERTTQLVVESEKQKTAFIQNVTHQIRTPLNIVMGFAQLLDNPIEGALEGKGMSIDELKTIAGTMNYNTRQLVRMVLMLFDCSDTGRAESDALEMADVDIADAMKEALDYTYNLFPDVKIDYHFNLPAGFCVRTHRRSVVYSVQEVLHNSVKYSDRQNISLTVDKTSDKVRFIIQDTGSGIDEADLDKIYKFFAKIDGFNEGLGLGLPLTKRHAEDLGGDFMLDTTYKEGCRFIFEIPLA</sequence>
<dbReference type="Pfam" id="PF02743">
    <property type="entry name" value="dCache_1"/>
    <property type="match status" value="1"/>
</dbReference>
<evidence type="ECO:0000256" key="12">
    <source>
        <dbReference type="SAM" id="Coils"/>
    </source>
</evidence>
<dbReference type="Pfam" id="PF00512">
    <property type="entry name" value="HisKA"/>
    <property type="match status" value="1"/>
</dbReference>
<dbReference type="InterPro" id="IPR003661">
    <property type="entry name" value="HisK_dim/P_dom"/>
</dbReference>
<protein>
    <recommendedName>
        <fullName evidence="3">histidine kinase</fullName>
        <ecNumber evidence="3">2.7.13.3</ecNumber>
    </recommendedName>
</protein>
<dbReference type="CDD" id="cd06225">
    <property type="entry name" value="HAMP"/>
    <property type="match status" value="1"/>
</dbReference>
<keyword evidence="8" id="KW-0418">Kinase</keyword>
<dbReference type="InterPro" id="IPR004358">
    <property type="entry name" value="Sig_transdc_His_kin-like_C"/>
</dbReference>
<keyword evidence="12" id="KW-0175">Coiled coil</keyword>
<evidence type="ECO:0000313" key="16">
    <source>
        <dbReference type="EMBL" id="MBE6266790.1"/>
    </source>
</evidence>
<dbReference type="PANTHER" id="PTHR43711:SF26">
    <property type="entry name" value="SENSOR HISTIDINE KINASE RCSC"/>
    <property type="match status" value="1"/>
</dbReference>
<evidence type="ECO:0000256" key="2">
    <source>
        <dbReference type="ARBA" id="ARBA00004651"/>
    </source>
</evidence>
<keyword evidence="4" id="KW-1003">Cell membrane</keyword>
<dbReference type="SMART" id="SM00387">
    <property type="entry name" value="HATPase_c"/>
    <property type="match status" value="1"/>
</dbReference>
<dbReference type="SUPFAM" id="SSF158472">
    <property type="entry name" value="HAMP domain-like"/>
    <property type="match status" value="1"/>
</dbReference>
<dbReference type="Gene3D" id="3.30.450.20">
    <property type="entry name" value="PAS domain"/>
    <property type="match status" value="2"/>
</dbReference>
<dbReference type="CDD" id="cd12912">
    <property type="entry name" value="PDC2_MCP_like"/>
    <property type="match status" value="1"/>
</dbReference>
<dbReference type="InterPro" id="IPR033479">
    <property type="entry name" value="dCache_1"/>
</dbReference>
<dbReference type="InterPro" id="IPR036890">
    <property type="entry name" value="HATPase_C_sf"/>
</dbReference>
<evidence type="ECO:0000256" key="13">
    <source>
        <dbReference type="SAM" id="Phobius"/>
    </source>
</evidence>
<evidence type="ECO:0000256" key="5">
    <source>
        <dbReference type="ARBA" id="ARBA00022553"/>
    </source>
</evidence>
<evidence type="ECO:0000256" key="9">
    <source>
        <dbReference type="ARBA" id="ARBA00022989"/>
    </source>
</evidence>
<dbReference type="InterPro" id="IPR050736">
    <property type="entry name" value="Sensor_HK_Regulatory"/>
</dbReference>
<dbReference type="PROSITE" id="PS50885">
    <property type="entry name" value="HAMP"/>
    <property type="match status" value="1"/>
</dbReference>
<dbReference type="GO" id="GO:0005886">
    <property type="term" value="C:plasma membrane"/>
    <property type="evidence" value="ECO:0007669"/>
    <property type="project" value="UniProtKB-SubCell"/>
</dbReference>
<evidence type="ECO:0000256" key="4">
    <source>
        <dbReference type="ARBA" id="ARBA00022475"/>
    </source>
</evidence>
<feature type="transmembrane region" description="Helical" evidence="13">
    <location>
        <begin position="15"/>
        <end position="36"/>
    </location>
</feature>
<organism evidence="16 17">
    <name type="scientific">Xylanibacter ruminicola</name>
    <name type="common">Prevotella ruminicola</name>
    <dbReference type="NCBI Taxonomy" id="839"/>
    <lineage>
        <taxon>Bacteria</taxon>
        <taxon>Pseudomonadati</taxon>
        <taxon>Bacteroidota</taxon>
        <taxon>Bacteroidia</taxon>
        <taxon>Bacteroidales</taxon>
        <taxon>Prevotellaceae</taxon>
        <taxon>Xylanibacter</taxon>
    </lineage>
</organism>
<evidence type="ECO:0000256" key="7">
    <source>
        <dbReference type="ARBA" id="ARBA00022692"/>
    </source>
</evidence>
<dbReference type="SUPFAM" id="SSF47384">
    <property type="entry name" value="Homodimeric domain of signal transducing histidine kinase"/>
    <property type="match status" value="1"/>
</dbReference>
<evidence type="ECO:0000256" key="11">
    <source>
        <dbReference type="ARBA" id="ARBA00023136"/>
    </source>
</evidence>
<evidence type="ECO:0000313" key="17">
    <source>
        <dbReference type="Proteomes" id="UP000763088"/>
    </source>
</evidence>
<dbReference type="Proteomes" id="UP000763088">
    <property type="component" value="Unassembled WGS sequence"/>
</dbReference>
<gene>
    <name evidence="16" type="ORF">E7102_10025</name>
</gene>
<comment type="catalytic activity">
    <reaction evidence="1">
        <text>ATP + protein L-histidine = ADP + protein N-phospho-L-histidine.</text>
        <dbReference type="EC" id="2.7.13.3"/>
    </reaction>
</comment>
<dbReference type="InterPro" id="IPR036097">
    <property type="entry name" value="HisK_dim/P_sf"/>
</dbReference>
<accession>A0A928BSY3</accession>
<evidence type="ECO:0000259" key="14">
    <source>
        <dbReference type="PROSITE" id="PS50109"/>
    </source>
</evidence>
<keyword evidence="10" id="KW-0902">Two-component regulatory system</keyword>
<dbReference type="InterPro" id="IPR005467">
    <property type="entry name" value="His_kinase_dom"/>
</dbReference>
<dbReference type="PROSITE" id="PS50109">
    <property type="entry name" value="HIS_KIN"/>
    <property type="match status" value="1"/>
</dbReference>
<evidence type="ECO:0000256" key="8">
    <source>
        <dbReference type="ARBA" id="ARBA00022777"/>
    </source>
</evidence>
<evidence type="ECO:0000256" key="3">
    <source>
        <dbReference type="ARBA" id="ARBA00012438"/>
    </source>
</evidence>
<keyword evidence="11 13" id="KW-0472">Membrane</keyword>
<dbReference type="PRINTS" id="PR00344">
    <property type="entry name" value="BCTRLSENSOR"/>
</dbReference>
<dbReference type="SUPFAM" id="SSF55874">
    <property type="entry name" value="ATPase domain of HSP90 chaperone/DNA topoisomerase II/histidine kinase"/>
    <property type="match status" value="1"/>
</dbReference>
<dbReference type="Pfam" id="PF02518">
    <property type="entry name" value="HATPase_c"/>
    <property type="match status" value="1"/>
</dbReference>
<dbReference type="Gene3D" id="6.10.340.10">
    <property type="match status" value="1"/>
</dbReference>
<dbReference type="InterPro" id="IPR003660">
    <property type="entry name" value="HAMP_dom"/>
</dbReference>
<name>A0A928BSY3_XYLRU</name>
<evidence type="ECO:0000256" key="6">
    <source>
        <dbReference type="ARBA" id="ARBA00022679"/>
    </source>
</evidence>
<dbReference type="SMART" id="SM00304">
    <property type="entry name" value="HAMP"/>
    <property type="match status" value="1"/>
</dbReference>
<dbReference type="SMART" id="SM00388">
    <property type="entry name" value="HisKA"/>
    <property type="match status" value="1"/>
</dbReference>
<dbReference type="Gene3D" id="1.10.287.130">
    <property type="match status" value="1"/>
</dbReference>
<keyword evidence="5" id="KW-0597">Phosphoprotein</keyword>
<dbReference type="Gene3D" id="3.30.565.10">
    <property type="entry name" value="Histidine kinase-like ATPase, C-terminal domain"/>
    <property type="match status" value="1"/>
</dbReference>
<keyword evidence="9 13" id="KW-1133">Transmembrane helix</keyword>
<comment type="subcellular location">
    <subcellularLocation>
        <location evidence="2">Cell membrane</location>
        <topology evidence="2">Multi-pass membrane protein</topology>
    </subcellularLocation>
</comment>
<keyword evidence="7 13" id="KW-0812">Transmembrane</keyword>
<feature type="transmembrane region" description="Helical" evidence="13">
    <location>
        <begin position="303"/>
        <end position="323"/>
    </location>
</feature>
<evidence type="ECO:0000256" key="10">
    <source>
        <dbReference type="ARBA" id="ARBA00023012"/>
    </source>
</evidence>
<proteinExistence type="predicted"/>
<dbReference type="GO" id="GO:0000155">
    <property type="term" value="F:phosphorelay sensor kinase activity"/>
    <property type="evidence" value="ECO:0007669"/>
    <property type="project" value="InterPro"/>
</dbReference>
<evidence type="ECO:0000256" key="1">
    <source>
        <dbReference type="ARBA" id="ARBA00000085"/>
    </source>
</evidence>
<feature type="domain" description="HAMP" evidence="15">
    <location>
        <begin position="327"/>
        <end position="380"/>
    </location>
</feature>